<keyword evidence="6 11" id="KW-1133">Transmembrane helix</keyword>
<dbReference type="GO" id="GO:0071973">
    <property type="term" value="P:bacterial-type flagellum-dependent cell motility"/>
    <property type="evidence" value="ECO:0007669"/>
    <property type="project" value="InterPro"/>
</dbReference>
<evidence type="ECO:0000256" key="6">
    <source>
        <dbReference type="ARBA" id="ARBA00022989"/>
    </source>
</evidence>
<evidence type="ECO:0000256" key="1">
    <source>
        <dbReference type="ARBA" id="ARBA00004117"/>
    </source>
</evidence>
<dbReference type="AlphaFoldDB" id="A0A1I5S3U6"/>
<organism evidence="14 15">
    <name type="scientific">Tranquillimonas alkanivorans</name>
    <dbReference type="NCBI Taxonomy" id="441119"/>
    <lineage>
        <taxon>Bacteria</taxon>
        <taxon>Pseudomonadati</taxon>
        <taxon>Pseudomonadota</taxon>
        <taxon>Alphaproteobacteria</taxon>
        <taxon>Rhodobacterales</taxon>
        <taxon>Roseobacteraceae</taxon>
        <taxon>Tranquillimonas</taxon>
    </lineage>
</organism>
<dbReference type="Gene3D" id="3.30.300.30">
    <property type="match status" value="1"/>
</dbReference>
<proteinExistence type="inferred from homology"/>
<name>A0A1I5S3U6_9RHOB</name>
<dbReference type="OrthoDB" id="9807026at2"/>
<gene>
    <name evidence="14" type="ORF">SAMN04488047_11028</name>
</gene>
<dbReference type="EMBL" id="FOXA01000010">
    <property type="protein sequence ID" value="SFP65395.1"/>
    <property type="molecule type" value="Genomic_DNA"/>
</dbReference>
<keyword evidence="8 9" id="KW-0975">Bacterial flagellum</keyword>
<comment type="function">
    <text evidence="9">The M ring may be actively involved in energy transduction.</text>
</comment>
<evidence type="ECO:0000256" key="3">
    <source>
        <dbReference type="ARBA" id="ARBA00007971"/>
    </source>
</evidence>
<dbReference type="InterPro" id="IPR006182">
    <property type="entry name" value="FliF_N_dom"/>
</dbReference>
<comment type="subcellular location">
    <subcellularLocation>
        <location evidence="1 9">Bacterial flagellum basal body</location>
    </subcellularLocation>
    <subcellularLocation>
        <location evidence="2">Cell membrane</location>
        <topology evidence="2">Multi-pass membrane protein</topology>
    </subcellularLocation>
</comment>
<keyword evidence="14" id="KW-0966">Cell projection</keyword>
<evidence type="ECO:0000313" key="14">
    <source>
        <dbReference type="EMBL" id="SFP65395.1"/>
    </source>
</evidence>
<evidence type="ECO:0000313" key="15">
    <source>
        <dbReference type="Proteomes" id="UP000199356"/>
    </source>
</evidence>
<dbReference type="GO" id="GO:0009431">
    <property type="term" value="C:bacterial-type flagellum basal body, MS ring"/>
    <property type="evidence" value="ECO:0007669"/>
    <property type="project" value="InterPro"/>
</dbReference>
<feature type="transmembrane region" description="Helical" evidence="11">
    <location>
        <begin position="16"/>
        <end position="38"/>
    </location>
</feature>
<reference evidence="14 15" key="1">
    <citation type="submission" date="2016-10" db="EMBL/GenBank/DDBJ databases">
        <authorList>
            <person name="de Groot N.N."/>
        </authorList>
    </citation>
    <scope>NUCLEOTIDE SEQUENCE [LARGE SCALE GENOMIC DNA]</scope>
    <source>
        <strain evidence="14 15">DSM 19547</strain>
    </source>
</reference>
<dbReference type="GO" id="GO:0003774">
    <property type="term" value="F:cytoskeletal motor activity"/>
    <property type="evidence" value="ECO:0007669"/>
    <property type="project" value="InterPro"/>
</dbReference>
<dbReference type="NCBIfam" id="TIGR00206">
    <property type="entry name" value="fliF"/>
    <property type="match status" value="1"/>
</dbReference>
<dbReference type="InterPro" id="IPR013556">
    <property type="entry name" value="Flag_M-ring_C"/>
</dbReference>
<keyword evidence="15" id="KW-1185">Reference proteome</keyword>
<dbReference type="InterPro" id="IPR000067">
    <property type="entry name" value="FlgMring_FliF"/>
</dbReference>
<evidence type="ECO:0000259" key="12">
    <source>
        <dbReference type="Pfam" id="PF01514"/>
    </source>
</evidence>
<evidence type="ECO:0000256" key="4">
    <source>
        <dbReference type="ARBA" id="ARBA00022475"/>
    </source>
</evidence>
<keyword evidence="7 11" id="KW-0472">Membrane</keyword>
<feature type="domain" description="Flagellar M-ring C-terminal" evidence="13">
    <location>
        <begin position="244"/>
        <end position="408"/>
    </location>
</feature>
<accession>A0A1I5S3U6</accession>
<dbReference type="PRINTS" id="PR01009">
    <property type="entry name" value="FLGMRINGFLIF"/>
</dbReference>
<evidence type="ECO:0000256" key="9">
    <source>
        <dbReference type="PIRNR" id="PIRNR004862"/>
    </source>
</evidence>
<sequence>MKAILDNLKSLGRTRLIALGATGVGLVAALLFGLNAVMAPSYAPLYSELSPAGAADIVSTLEQAGFAVDVSPDGTTVSVPRTDLARARMSLAERGLPDQGVPGWELFDNASGLGMNTFMQRVNRLRALEGELARSIQTIDGVDAARVHLVLPEREAFSRDRPEPSASVIVRGRARHAISRRQGQAIRALVASAVPEMSPGRVTVLSATGETILAEDGDGTSDITLQSVRASIEERMARNVSQILTARVGAGNARVQVSVDLTSEREVVVSRSFDPSQQVARSIETREEEVEDRENASGEVGVGNNLPEELQDGGANGPQSTNSRTRTDEIVNYEIGSTESETTREPGDIERVSVAVLVNGIYDTLPNGDVEYRERPAEELERLGELVKTAIGFNEARGDTVSIDSLRFMDYSMELGEPVGRSMAAVISDSLPSILRGLFALAVMALILFFGMRPLRALIEPKKIEDETPALTSDAQGYPALTAEGQQAAAQQAQIAATPGALQPQAGQTAIAPAGGGTALAAPVAGAEARSGDVLDPVQDGEVVRLAAVHGGVDRKRLNSVGELAESHPDETLNVVRGWLQEA</sequence>
<keyword evidence="4" id="KW-1003">Cell membrane</keyword>
<dbReference type="Pfam" id="PF08345">
    <property type="entry name" value="YscJ_FliF_C"/>
    <property type="match status" value="1"/>
</dbReference>
<evidence type="ECO:0000256" key="2">
    <source>
        <dbReference type="ARBA" id="ARBA00004651"/>
    </source>
</evidence>
<keyword evidence="14" id="KW-0969">Cilium</keyword>
<dbReference type="PANTHER" id="PTHR30046:SF0">
    <property type="entry name" value="FLAGELLAR M-RING PROTEIN"/>
    <property type="match status" value="1"/>
</dbReference>
<dbReference type="InterPro" id="IPR043427">
    <property type="entry name" value="YscJ/FliF"/>
</dbReference>
<feature type="domain" description="Flagellar M-ring N-terminal" evidence="12">
    <location>
        <begin position="39"/>
        <end position="211"/>
    </location>
</feature>
<evidence type="ECO:0000256" key="10">
    <source>
        <dbReference type="SAM" id="MobiDB-lite"/>
    </source>
</evidence>
<protein>
    <recommendedName>
        <fullName evidence="9">Flagellar M-ring protein</fullName>
    </recommendedName>
</protein>
<dbReference type="STRING" id="441119.SAMN04488047_11028"/>
<keyword evidence="14" id="KW-0282">Flagellum</keyword>
<evidence type="ECO:0000256" key="7">
    <source>
        <dbReference type="ARBA" id="ARBA00023136"/>
    </source>
</evidence>
<dbReference type="Pfam" id="PF01514">
    <property type="entry name" value="YscJ_FliF"/>
    <property type="match status" value="1"/>
</dbReference>
<dbReference type="PIRSF" id="PIRSF004862">
    <property type="entry name" value="FliF"/>
    <property type="match status" value="1"/>
</dbReference>
<evidence type="ECO:0000256" key="11">
    <source>
        <dbReference type="SAM" id="Phobius"/>
    </source>
</evidence>
<comment type="similarity">
    <text evidence="3 9">Belongs to the FliF family.</text>
</comment>
<dbReference type="RefSeq" id="WP_093422571.1">
    <property type="nucleotide sequence ID" value="NZ_FOXA01000010.1"/>
</dbReference>
<keyword evidence="5 11" id="KW-0812">Transmembrane</keyword>
<dbReference type="PANTHER" id="PTHR30046">
    <property type="entry name" value="FLAGELLAR M-RING PROTEIN"/>
    <property type="match status" value="1"/>
</dbReference>
<feature type="region of interest" description="Disordered" evidence="10">
    <location>
        <begin position="279"/>
        <end position="326"/>
    </location>
</feature>
<dbReference type="GO" id="GO:0005886">
    <property type="term" value="C:plasma membrane"/>
    <property type="evidence" value="ECO:0007669"/>
    <property type="project" value="UniProtKB-SubCell"/>
</dbReference>
<evidence type="ECO:0000256" key="5">
    <source>
        <dbReference type="ARBA" id="ARBA00022692"/>
    </source>
</evidence>
<dbReference type="InterPro" id="IPR045851">
    <property type="entry name" value="AMP-bd_C_sf"/>
</dbReference>
<evidence type="ECO:0000256" key="8">
    <source>
        <dbReference type="ARBA" id="ARBA00023143"/>
    </source>
</evidence>
<evidence type="ECO:0000259" key="13">
    <source>
        <dbReference type="Pfam" id="PF08345"/>
    </source>
</evidence>
<dbReference type="Proteomes" id="UP000199356">
    <property type="component" value="Unassembled WGS sequence"/>
</dbReference>